<feature type="chain" id="PRO_5019357966" evidence="1">
    <location>
        <begin position="22"/>
        <end position="50"/>
    </location>
</feature>
<dbReference type="EnsemblPlants" id="AET1Gv20388000.10">
    <property type="protein sequence ID" value="AET1Gv20388000.10"/>
    <property type="gene ID" value="AET1Gv20388000"/>
</dbReference>
<dbReference type="Proteomes" id="UP000015105">
    <property type="component" value="Chromosome 1D"/>
</dbReference>
<dbReference type="AlphaFoldDB" id="A0A452YE86"/>
<reference evidence="2" key="3">
    <citation type="journal article" date="2017" name="Nature">
        <title>Genome sequence of the progenitor of the wheat D genome Aegilops tauschii.</title>
        <authorList>
            <person name="Luo M.C."/>
            <person name="Gu Y.Q."/>
            <person name="Puiu D."/>
            <person name="Wang H."/>
            <person name="Twardziok S.O."/>
            <person name="Deal K.R."/>
            <person name="Huo N."/>
            <person name="Zhu T."/>
            <person name="Wang L."/>
            <person name="Wang Y."/>
            <person name="McGuire P.E."/>
            <person name="Liu S."/>
            <person name="Long H."/>
            <person name="Ramasamy R.K."/>
            <person name="Rodriguez J.C."/>
            <person name="Van S.L."/>
            <person name="Yuan L."/>
            <person name="Wang Z."/>
            <person name="Xia Z."/>
            <person name="Xiao L."/>
            <person name="Anderson O.D."/>
            <person name="Ouyang S."/>
            <person name="Liang Y."/>
            <person name="Zimin A.V."/>
            <person name="Pertea G."/>
            <person name="Qi P."/>
            <person name="Bennetzen J.L."/>
            <person name="Dai X."/>
            <person name="Dawson M.W."/>
            <person name="Muller H.G."/>
            <person name="Kugler K."/>
            <person name="Rivarola-Duarte L."/>
            <person name="Spannagl M."/>
            <person name="Mayer K.F.X."/>
            <person name="Lu F.H."/>
            <person name="Bevan M.W."/>
            <person name="Leroy P."/>
            <person name="Li P."/>
            <person name="You F.M."/>
            <person name="Sun Q."/>
            <person name="Liu Z."/>
            <person name="Lyons E."/>
            <person name="Wicker T."/>
            <person name="Salzberg S.L."/>
            <person name="Devos K.M."/>
            <person name="Dvorak J."/>
        </authorList>
    </citation>
    <scope>NUCLEOTIDE SEQUENCE [LARGE SCALE GENOMIC DNA]</scope>
    <source>
        <strain evidence="2">cv. AL8/78</strain>
    </source>
</reference>
<reference evidence="3" key="1">
    <citation type="journal article" date="2014" name="Science">
        <title>Ancient hybridizations among the ancestral genomes of bread wheat.</title>
        <authorList>
            <consortium name="International Wheat Genome Sequencing Consortium,"/>
            <person name="Marcussen T."/>
            <person name="Sandve S.R."/>
            <person name="Heier L."/>
            <person name="Spannagl M."/>
            <person name="Pfeifer M."/>
            <person name="Jakobsen K.S."/>
            <person name="Wulff B.B."/>
            <person name="Steuernagel B."/>
            <person name="Mayer K.F."/>
            <person name="Olsen O.A."/>
        </authorList>
    </citation>
    <scope>NUCLEOTIDE SEQUENCE [LARGE SCALE GENOMIC DNA]</scope>
    <source>
        <strain evidence="3">cv. AL8/78</strain>
    </source>
</reference>
<evidence type="ECO:0000313" key="2">
    <source>
        <dbReference type="EnsemblPlants" id="AET1Gv20388000.10"/>
    </source>
</evidence>
<evidence type="ECO:0000313" key="3">
    <source>
        <dbReference type="Proteomes" id="UP000015105"/>
    </source>
</evidence>
<sequence length="50" mass="5687">LQGPNLWPVCLLRAWAFCCRADVAMDQLNTMPVKLSRSKSSSDRHHFSVL</sequence>
<name>A0A452YE86_AEGTS</name>
<keyword evidence="1" id="KW-0732">Signal</keyword>
<keyword evidence="3" id="KW-1185">Reference proteome</keyword>
<protein>
    <submittedName>
        <fullName evidence="2">Uncharacterized protein</fullName>
    </submittedName>
</protein>
<organism evidence="2 3">
    <name type="scientific">Aegilops tauschii subsp. strangulata</name>
    <name type="common">Goatgrass</name>
    <dbReference type="NCBI Taxonomy" id="200361"/>
    <lineage>
        <taxon>Eukaryota</taxon>
        <taxon>Viridiplantae</taxon>
        <taxon>Streptophyta</taxon>
        <taxon>Embryophyta</taxon>
        <taxon>Tracheophyta</taxon>
        <taxon>Spermatophyta</taxon>
        <taxon>Magnoliopsida</taxon>
        <taxon>Liliopsida</taxon>
        <taxon>Poales</taxon>
        <taxon>Poaceae</taxon>
        <taxon>BOP clade</taxon>
        <taxon>Pooideae</taxon>
        <taxon>Triticodae</taxon>
        <taxon>Triticeae</taxon>
        <taxon>Triticinae</taxon>
        <taxon>Aegilops</taxon>
    </lineage>
</organism>
<accession>A0A452YE86</accession>
<reference evidence="2" key="5">
    <citation type="journal article" date="2021" name="G3 (Bethesda)">
        <title>Aegilops tauschii genome assembly Aet v5.0 features greater sequence contiguity and improved annotation.</title>
        <authorList>
            <person name="Wang L."/>
            <person name="Zhu T."/>
            <person name="Rodriguez J.C."/>
            <person name="Deal K.R."/>
            <person name="Dubcovsky J."/>
            <person name="McGuire P.E."/>
            <person name="Lux T."/>
            <person name="Spannagl M."/>
            <person name="Mayer K.F.X."/>
            <person name="Baldrich P."/>
            <person name="Meyers B.C."/>
            <person name="Huo N."/>
            <person name="Gu Y.Q."/>
            <person name="Zhou H."/>
            <person name="Devos K.M."/>
            <person name="Bennetzen J.L."/>
            <person name="Unver T."/>
            <person name="Budak H."/>
            <person name="Gulick P.J."/>
            <person name="Galiba G."/>
            <person name="Kalapos B."/>
            <person name="Nelson D.R."/>
            <person name="Li P."/>
            <person name="You F.M."/>
            <person name="Luo M.C."/>
            <person name="Dvorak J."/>
        </authorList>
    </citation>
    <scope>NUCLEOTIDE SEQUENCE [LARGE SCALE GENOMIC DNA]</scope>
    <source>
        <strain evidence="2">cv. AL8/78</strain>
    </source>
</reference>
<reference evidence="3" key="2">
    <citation type="journal article" date="2017" name="Nat. Plants">
        <title>The Aegilops tauschii genome reveals multiple impacts of transposons.</title>
        <authorList>
            <person name="Zhao G."/>
            <person name="Zou C."/>
            <person name="Li K."/>
            <person name="Wang K."/>
            <person name="Li T."/>
            <person name="Gao L."/>
            <person name="Zhang X."/>
            <person name="Wang H."/>
            <person name="Yang Z."/>
            <person name="Liu X."/>
            <person name="Jiang W."/>
            <person name="Mao L."/>
            <person name="Kong X."/>
            <person name="Jiao Y."/>
            <person name="Jia J."/>
        </authorList>
    </citation>
    <scope>NUCLEOTIDE SEQUENCE [LARGE SCALE GENOMIC DNA]</scope>
    <source>
        <strain evidence="3">cv. AL8/78</strain>
    </source>
</reference>
<dbReference type="Gramene" id="AET1Gv20388000.10">
    <property type="protein sequence ID" value="AET1Gv20388000.10"/>
    <property type="gene ID" value="AET1Gv20388000"/>
</dbReference>
<evidence type="ECO:0000256" key="1">
    <source>
        <dbReference type="SAM" id="SignalP"/>
    </source>
</evidence>
<reference evidence="2" key="4">
    <citation type="submission" date="2019-03" db="UniProtKB">
        <authorList>
            <consortium name="EnsemblPlants"/>
        </authorList>
    </citation>
    <scope>IDENTIFICATION</scope>
</reference>
<feature type="signal peptide" evidence="1">
    <location>
        <begin position="1"/>
        <end position="21"/>
    </location>
</feature>
<proteinExistence type="predicted"/>